<feature type="transmembrane region" description="Helical" evidence="5">
    <location>
        <begin position="61"/>
        <end position="80"/>
    </location>
</feature>
<keyword evidence="3 5" id="KW-1133">Transmembrane helix</keyword>
<evidence type="ECO:0000313" key="8">
    <source>
        <dbReference type="Proteomes" id="UP000533476"/>
    </source>
</evidence>
<proteinExistence type="predicted"/>
<evidence type="ECO:0000259" key="6">
    <source>
        <dbReference type="Pfam" id="PF00324"/>
    </source>
</evidence>
<feature type="transmembrane region" description="Helical" evidence="5">
    <location>
        <begin position="24"/>
        <end position="41"/>
    </location>
</feature>
<gene>
    <name evidence="7" type="ORF">HIJ39_20315</name>
</gene>
<dbReference type="GO" id="GO:0016020">
    <property type="term" value="C:membrane"/>
    <property type="evidence" value="ECO:0007669"/>
    <property type="project" value="UniProtKB-SubCell"/>
</dbReference>
<sequence length="433" mass="44923">MAPTAAMALNGSLAASIAGTAVPLAFLGALITIALVSYSFIEFSRTYAHAGSVYAFNGRGLGARFGFLSGWVILLTYVAFTGASMAEVGAFFQTFLAFLGIQIPWIIPAVVAGALFWYLSFRDVRLPTRVTMVFEGVSIIIILILTAVILAKGGAHGLSLKPFVVGSKGISAVGLASVFAFLSFAGFEGAATLGEETANPKRSIPRAIMMAVFLTGAFYLLISYTQSEGFGLGSAGVHAFSASTAPLATLAKTYVGRAMAAIIMFGANISAFSSALVTATAGARILFAMSRDGFGPKKLGQSPSAFSIAISFLGRGHGGGVHSGIGPRGTIGDERVWLVRHHRCIGAAPGLPLYPGCRHEAIRENWAMAGLAVCHSGSCGDSLSLYVVVQHLPCSRGPRQLFSVSCASLGGDWRGHCYKVAPSGLAARGNAHA</sequence>
<feature type="transmembrane region" description="Helical" evidence="5">
    <location>
        <begin position="203"/>
        <end position="222"/>
    </location>
</feature>
<evidence type="ECO:0000256" key="2">
    <source>
        <dbReference type="ARBA" id="ARBA00022692"/>
    </source>
</evidence>
<dbReference type="EMBL" id="JABBVZ010000133">
    <property type="protein sequence ID" value="NMP24660.1"/>
    <property type="molecule type" value="Genomic_DNA"/>
</dbReference>
<name>A0A7Y0L8W7_9FIRM</name>
<accession>A0A7Y0L8W7</accession>
<evidence type="ECO:0000256" key="1">
    <source>
        <dbReference type="ARBA" id="ARBA00004141"/>
    </source>
</evidence>
<keyword evidence="2 5" id="KW-0812">Transmembrane</keyword>
<dbReference type="Pfam" id="PF00324">
    <property type="entry name" value="AA_permease"/>
    <property type="match status" value="1"/>
</dbReference>
<feature type="transmembrane region" description="Helical" evidence="5">
    <location>
        <begin position="170"/>
        <end position="191"/>
    </location>
</feature>
<organism evidence="7 8">
    <name type="scientific">Sulfobacillus harzensis</name>
    <dbReference type="NCBI Taxonomy" id="2729629"/>
    <lineage>
        <taxon>Bacteria</taxon>
        <taxon>Bacillati</taxon>
        <taxon>Bacillota</taxon>
        <taxon>Clostridia</taxon>
        <taxon>Eubacteriales</taxon>
        <taxon>Clostridiales Family XVII. Incertae Sedis</taxon>
        <taxon>Sulfobacillus</taxon>
    </lineage>
</organism>
<comment type="subcellular location">
    <subcellularLocation>
        <location evidence="1">Membrane</location>
        <topology evidence="1">Multi-pass membrane protein</topology>
    </subcellularLocation>
</comment>
<dbReference type="Gene3D" id="1.20.1740.10">
    <property type="entry name" value="Amino acid/polyamine transporter I"/>
    <property type="match status" value="1"/>
</dbReference>
<evidence type="ECO:0000256" key="5">
    <source>
        <dbReference type="SAM" id="Phobius"/>
    </source>
</evidence>
<dbReference type="GO" id="GO:0055085">
    <property type="term" value="P:transmembrane transport"/>
    <property type="evidence" value="ECO:0007669"/>
    <property type="project" value="InterPro"/>
</dbReference>
<dbReference type="AlphaFoldDB" id="A0A7Y0L8W7"/>
<dbReference type="InterPro" id="IPR004841">
    <property type="entry name" value="AA-permease/SLC12A_dom"/>
</dbReference>
<evidence type="ECO:0000256" key="3">
    <source>
        <dbReference type="ARBA" id="ARBA00022989"/>
    </source>
</evidence>
<evidence type="ECO:0000256" key="4">
    <source>
        <dbReference type="ARBA" id="ARBA00023136"/>
    </source>
</evidence>
<feature type="domain" description="Amino acid permease/ SLC12A" evidence="6">
    <location>
        <begin position="7"/>
        <end position="299"/>
    </location>
</feature>
<dbReference type="PANTHER" id="PTHR42770:SF11">
    <property type="entry name" value="INNER MEMBRANE TRANSPORT PROTEIN YBAT"/>
    <property type="match status" value="1"/>
</dbReference>
<keyword evidence="8" id="KW-1185">Reference proteome</keyword>
<reference evidence="7 8" key="1">
    <citation type="submission" date="2020-04" db="EMBL/GenBank/DDBJ databases">
        <authorList>
            <person name="Zhang R."/>
            <person name="Schippers A."/>
        </authorList>
    </citation>
    <scope>NUCLEOTIDE SEQUENCE [LARGE SCALE GENOMIC DNA]</scope>
    <source>
        <strain evidence="7 8">DSM 109850</strain>
    </source>
</reference>
<feature type="transmembrane region" description="Helical" evidence="5">
    <location>
        <begin position="258"/>
        <end position="287"/>
    </location>
</feature>
<feature type="transmembrane region" description="Helical" evidence="5">
    <location>
        <begin position="92"/>
        <end position="118"/>
    </location>
</feature>
<dbReference type="Proteomes" id="UP000533476">
    <property type="component" value="Unassembled WGS sequence"/>
</dbReference>
<comment type="caution">
    <text evidence="7">The sequence shown here is derived from an EMBL/GenBank/DDBJ whole genome shotgun (WGS) entry which is preliminary data.</text>
</comment>
<dbReference type="InterPro" id="IPR050367">
    <property type="entry name" value="APC_superfamily"/>
</dbReference>
<evidence type="ECO:0000313" key="7">
    <source>
        <dbReference type="EMBL" id="NMP24660.1"/>
    </source>
</evidence>
<dbReference type="PANTHER" id="PTHR42770">
    <property type="entry name" value="AMINO ACID TRANSPORTER-RELATED"/>
    <property type="match status" value="1"/>
</dbReference>
<protein>
    <submittedName>
        <fullName evidence="7">APC family permease</fullName>
    </submittedName>
</protein>
<feature type="transmembrane region" description="Helical" evidence="5">
    <location>
        <begin position="130"/>
        <end position="150"/>
    </location>
</feature>
<keyword evidence="4 5" id="KW-0472">Membrane</keyword>